<accession>A0A0S3KE63</accession>
<feature type="domain" description="Mga helix-turn-helix" evidence="1">
    <location>
        <begin position="76"/>
        <end position="160"/>
    </location>
</feature>
<evidence type="ECO:0000259" key="1">
    <source>
        <dbReference type="Pfam" id="PF05043"/>
    </source>
</evidence>
<dbReference type="EMBL" id="CP013614">
    <property type="protein sequence ID" value="ALS02568.1"/>
    <property type="molecule type" value="Genomic_DNA"/>
</dbReference>
<gene>
    <name evidence="2" type="ORF">ATZ33_14630</name>
    <name evidence="3" type="ORF">RV15_GL000113</name>
</gene>
<reference evidence="2 4" key="2">
    <citation type="submission" date="2015-12" db="EMBL/GenBank/DDBJ databases">
        <authorList>
            <person name="Lauer A."/>
            <person name="Humrighouse B."/>
            <person name="Loparev V."/>
            <person name="Shewmaker P.L."/>
            <person name="Whitney A.M."/>
            <person name="McLaughlin R.W."/>
        </authorList>
    </citation>
    <scope>NUCLEOTIDE SEQUENCE [LARGE SCALE GENOMIC DNA]</scope>
    <source>
        <strain evidence="2 4">LMG 23085</strain>
    </source>
</reference>
<dbReference type="OrthoDB" id="2192224at2"/>
<dbReference type="InterPro" id="IPR007737">
    <property type="entry name" value="Mga_HTH"/>
</dbReference>
<dbReference type="KEGG" id="ess:ATZ33_14630"/>
<evidence type="ECO:0000313" key="5">
    <source>
        <dbReference type="Proteomes" id="UP000183039"/>
    </source>
</evidence>
<dbReference type="RefSeq" id="WP_071876112.1">
    <property type="nucleotide sequence ID" value="NZ_JXLC01000001.1"/>
</dbReference>
<evidence type="ECO:0000313" key="2">
    <source>
        <dbReference type="EMBL" id="ALS02568.1"/>
    </source>
</evidence>
<dbReference type="Proteomes" id="UP000183039">
    <property type="component" value="Unassembled WGS sequence"/>
</dbReference>
<protein>
    <recommendedName>
        <fullName evidence="1">Mga helix-turn-helix domain-containing protein</fullName>
    </recommendedName>
</protein>
<sequence>MRAFLDENYDKQLKILSYIDQKKKLVSIKQISVNTNISEKTVLQIIRKFEQESFFSNHQLEITYANKSIKGISGENLDLMTIATEYLKKSVLYKMIRNIFLYEKVDVKKFCELEYISAPTFSRYRQRLSVILTSFDLKLTRDNQIYGDELKIRNFYFLFFSYGSSEWPFSQHEYHEIETYIYNSVEKWHNLNRIRQQKICLLVFISNIRSSQKHYFTNETLIKLAKRDKFEYKRVVLDYFQFKKNKTIDQAWQELSAIQLFMYKENLVEEELDYESYESYFNEQNFPFIKQSNLLTDRIIQDFFRGTKGATAKHFLRIRQEIDKMHLVFSTCYVDLSIFYYVYDPTNFYYRDAAEQEIVKKIEKIVDELTTSTIYKVWWEQLNIEKKAFINSLYLLVYTLLNELHEYRYAPVKVMVQNSKVFIENILMNKLDLIFGDRIQLVASFRDEPEILITDVYLPGTPEQTKTIFATSFSDFADINNAVNEIKKATLKNFEQREIVKHLEGIHQQSYGERSVM</sequence>
<organism evidence="3 5">
    <name type="scientific">Enterococcus silesiacus</name>
    <dbReference type="NCBI Taxonomy" id="332949"/>
    <lineage>
        <taxon>Bacteria</taxon>
        <taxon>Bacillati</taxon>
        <taxon>Bacillota</taxon>
        <taxon>Bacilli</taxon>
        <taxon>Lactobacillales</taxon>
        <taxon>Enterococcaceae</taxon>
        <taxon>Enterococcus</taxon>
    </lineage>
</organism>
<dbReference type="Gene3D" id="1.10.10.10">
    <property type="entry name" value="Winged helix-like DNA-binding domain superfamily/Winged helix DNA-binding domain"/>
    <property type="match status" value="1"/>
</dbReference>
<evidence type="ECO:0000313" key="4">
    <source>
        <dbReference type="Proteomes" id="UP000065511"/>
    </source>
</evidence>
<dbReference type="Pfam" id="PF05043">
    <property type="entry name" value="Mga"/>
    <property type="match status" value="1"/>
</dbReference>
<dbReference type="AlphaFoldDB" id="A0A0S3KE63"/>
<proteinExistence type="predicted"/>
<dbReference type="Proteomes" id="UP000065511">
    <property type="component" value="Chromosome"/>
</dbReference>
<name>A0A0S3KE63_9ENTE</name>
<reference evidence="3 5" key="1">
    <citation type="submission" date="2014-12" db="EMBL/GenBank/DDBJ databases">
        <title>Draft genome sequences of 29 type strains of Enterococci.</title>
        <authorList>
            <person name="Zhong Z."/>
            <person name="Sun Z."/>
            <person name="Liu W."/>
            <person name="Zhang W."/>
            <person name="Zhang H."/>
        </authorList>
    </citation>
    <scope>NUCLEOTIDE SEQUENCE [LARGE SCALE GENOMIC DNA]</scope>
    <source>
        <strain evidence="3 5">DSM 22801</strain>
    </source>
</reference>
<evidence type="ECO:0000313" key="3">
    <source>
        <dbReference type="EMBL" id="OJG93511.1"/>
    </source>
</evidence>
<dbReference type="EMBL" id="JXLC01000001">
    <property type="protein sequence ID" value="OJG93511.1"/>
    <property type="molecule type" value="Genomic_DNA"/>
</dbReference>
<dbReference type="InterPro" id="IPR036388">
    <property type="entry name" value="WH-like_DNA-bd_sf"/>
</dbReference>
<keyword evidence="4" id="KW-1185">Reference proteome</keyword>